<dbReference type="Gene3D" id="3.40.50.2000">
    <property type="entry name" value="Glycogen Phosphorylase B"/>
    <property type="match status" value="2"/>
</dbReference>
<evidence type="ECO:0000259" key="2">
    <source>
        <dbReference type="Pfam" id="PF00534"/>
    </source>
</evidence>
<evidence type="ECO:0000256" key="1">
    <source>
        <dbReference type="ARBA" id="ARBA00022679"/>
    </source>
</evidence>
<dbReference type="EMBL" id="BAABLX010000016">
    <property type="protein sequence ID" value="GAA4942678.1"/>
    <property type="molecule type" value="Genomic_DNA"/>
</dbReference>
<name>A0AAV3U2Z6_9ALTE</name>
<protein>
    <submittedName>
        <fullName evidence="3">GDP-mannose--glycolipid 4-beta-D-mannosyltransferase</fullName>
    </submittedName>
</protein>
<organism evidence="3 4">
    <name type="scientific">Halioxenophilus aromaticivorans</name>
    <dbReference type="NCBI Taxonomy" id="1306992"/>
    <lineage>
        <taxon>Bacteria</taxon>
        <taxon>Pseudomonadati</taxon>
        <taxon>Pseudomonadota</taxon>
        <taxon>Gammaproteobacteria</taxon>
        <taxon>Alteromonadales</taxon>
        <taxon>Alteromonadaceae</taxon>
        <taxon>Halioxenophilus</taxon>
    </lineage>
</organism>
<evidence type="ECO:0000313" key="3">
    <source>
        <dbReference type="EMBL" id="GAA4942678.1"/>
    </source>
</evidence>
<proteinExistence type="predicted"/>
<dbReference type="Proteomes" id="UP001409585">
    <property type="component" value="Unassembled WGS sequence"/>
</dbReference>
<keyword evidence="1" id="KW-0808">Transferase</keyword>
<dbReference type="RefSeq" id="WP_345421480.1">
    <property type="nucleotide sequence ID" value="NZ_AP031496.1"/>
</dbReference>
<dbReference type="GO" id="GO:0009103">
    <property type="term" value="P:lipopolysaccharide biosynthetic process"/>
    <property type="evidence" value="ECO:0007669"/>
    <property type="project" value="TreeGrafter"/>
</dbReference>
<evidence type="ECO:0000313" key="4">
    <source>
        <dbReference type="Proteomes" id="UP001409585"/>
    </source>
</evidence>
<reference evidence="4" key="1">
    <citation type="journal article" date="2019" name="Int. J. Syst. Evol. Microbiol.">
        <title>The Global Catalogue of Microorganisms (GCM) 10K type strain sequencing project: providing services to taxonomists for standard genome sequencing and annotation.</title>
        <authorList>
            <consortium name="The Broad Institute Genomics Platform"/>
            <consortium name="The Broad Institute Genome Sequencing Center for Infectious Disease"/>
            <person name="Wu L."/>
            <person name="Ma J."/>
        </authorList>
    </citation>
    <scope>NUCLEOTIDE SEQUENCE [LARGE SCALE GENOMIC DNA]</scope>
    <source>
        <strain evidence="4">JCM 19134</strain>
    </source>
</reference>
<accession>A0AAV3U2Z6</accession>
<dbReference type="Pfam" id="PF00534">
    <property type="entry name" value="Glycos_transf_1"/>
    <property type="match status" value="1"/>
</dbReference>
<dbReference type="InterPro" id="IPR001296">
    <property type="entry name" value="Glyco_trans_1"/>
</dbReference>
<dbReference type="AlphaFoldDB" id="A0AAV3U2Z6"/>
<dbReference type="PANTHER" id="PTHR46401">
    <property type="entry name" value="GLYCOSYLTRANSFERASE WBBK-RELATED"/>
    <property type="match status" value="1"/>
</dbReference>
<dbReference type="PANTHER" id="PTHR46401:SF2">
    <property type="entry name" value="GLYCOSYLTRANSFERASE WBBK-RELATED"/>
    <property type="match status" value="1"/>
</dbReference>
<feature type="domain" description="Glycosyl transferase family 1" evidence="2">
    <location>
        <begin position="174"/>
        <end position="335"/>
    </location>
</feature>
<sequence length="361" mass="40498">MASDNGFKSADPPLKVLAWPMEKNIDANPYNHILYQAMAEFAYVGEFHSRKMHWAGENILHVHWPDMLLRGRRTWRIKIRFRRLAKMVAKLKRNGGKLVWTVHNLKPHNPTHPQLADRLMAEFVSWVDGFIFLTDESRGQFLAAFPAEADKPYCVTPHVHYRHFYQPGRPTVTRQSLSIPNDATVLLMFGKLRHHKGLQQLLQAHKGCEANDVYLVIAGEPSDKVAAQALLAQVAGNTHVRVQLQHIAPQQVPDYFALADAVVLPYVKILNSGTAVLALSFGLPIIAPAMGSLTALREQFGKQQVFLYTQEFTVGALKTALHWLASAPDSEPHRLIETLSPMEPRAVALATASFFQSLLAQ</sequence>
<dbReference type="SUPFAM" id="SSF53756">
    <property type="entry name" value="UDP-Glycosyltransferase/glycogen phosphorylase"/>
    <property type="match status" value="1"/>
</dbReference>
<comment type="caution">
    <text evidence="3">The sequence shown here is derived from an EMBL/GenBank/DDBJ whole genome shotgun (WGS) entry which is preliminary data.</text>
</comment>
<gene>
    <name evidence="3" type="ORF">GCM10025791_21550</name>
</gene>
<dbReference type="GO" id="GO:0016757">
    <property type="term" value="F:glycosyltransferase activity"/>
    <property type="evidence" value="ECO:0007669"/>
    <property type="project" value="InterPro"/>
</dbReference>
<keyword evidence="4" id="KW-1185">Reference proteome</keyword>